<evidence type="ECO:0000256" key="7">
    <source>
        <dbReference type="ARBA" id="ARBA00022801"/>
    </source>
</evidence>
<dbReference type="SUPFAM" id="SSF53697">
    <property type="entry name" value="SIS domain"/>
    <property type="match status" value="1"/>
</dbReference>
<keyword evidence="8 11" id="KW-0862">Zinc</keyword>
<dbReference type="InterPro" id="IPR023214">
    <property type="entry name" value="HAD_sf"/>
</dbReference>
<dbReference type="InterPro" id="IPR046348">
    <property type="entry name" value="SIS_dom_sf"/>
</dbReference>
<feature type="binding site" evidence="11">
    <location>
        <position position="122"/>
    </location>
    <ligand>
        <name>substrate</name>
    </ligand>
</feature>
<dbReference type="InterPro" id="IPR001347">
    <property type="entry name" value="SIS_dom"/>
</dbReference>
<keyword evidence="9 11" id="KW-0413">Isomerase</keyword>
<dbReference type="GO" id="GO:0005737">
    <property type="term" value="C:cytoplasm"/>
    <property type="evidence" value="ECO:0007669"/>
    <property type="project" value="UniProtKB-SubCell"/>
</dbReference>
<dbReference type="GO" id="GO:0016791">
    <property type="term" value="F:phosphatase activity"/>
    <property type="evidence" value="ECO:0007669"/>
    <property type="project" value="InterPro"/>
</dbReference>
<evidence type="ECO:0000256" key="5">
    <source>
        <dbReference type="ARBA" id="ARBA00022490"/>
    </source>
</evidence>
<dbReference type="HAMAP" id="MF_00067">
    <property type="entry name" value="GmhA"/>
    <property type="match status" value="1"/>
</dbReference>
<feature type="binding site" evidence="11">
    <location>
        <position position="58"/>
    </location>
    <ligand>
        <name>Zn(2+)</name>
        <dbReference type="ChEBI" id="CHEBI:29105"/>
    </ligand>
</feature>
<evidence type="ECO:0000256" key="10">
    <source>
        <dbReference type="ARBA" id="ARBA00023277"/>
    </source>
</evidence>
<evidence type="ECO:0000313" key="13">
    <source>
        <dbReference type="EMBL" id="HFX13025.1"/>
    </source>
</evidence>
<feature type="binding site" evidence="11">
    <location>
        <begin position="117"/>
        <end position="119"/>
    </location>
    <ligand>
        <name>substrate</name>
    </ligand>
</feature>
<dbReference type="InterPro" id="IPR050099">
    <property type="entry name" value="SIS_GmhA/DiaA_subfam"/>
</dbReference>
<dbReference type="NCBIfam" id="TIGR00213">
    <property type="entry name" value="GmhB_yaeD"/>
    <property type="match status" value="1"/>
</dbReference>
<dbReference type="GO" id="GO:0008270">
    <property type="term" value="F:zinc ion binding"/>
    <property type="evidence" value="ECO:0007669"/>
    <property type="project" value="UniProtKB-UniRule"/>
</dbReference>
<protein>
    <recommendedName>
        <fullName evidence="11">Phosphoheptose isomerase</fullName>
        <ecNumber evidence="11">5.3.1.28</ecNumber>
    </recommendedName>
    <alternativeName>
        <fullName evidence="11">Sedoheptulose 7-phosphate isomerase</fullName>
    </alternativeName>
</protein>
<comment type="caution">
    <text evidence="13">The sequence shown here is derived from an EMBL/GenBank/DDBJ whole genome shotgun (WGS) entry which is preliminary data.</text>
</comment>
<dbReference type="PANTHER" id="PTHR30390">
    <property type="entry name" value="SEDOHEPTULOSE 7-PHOSPHATE ISOMERASE / DNAA INITIATOR-ASSOCIATING FACTOR FOR REPLICATION INITIATION"/>
    <property type="match status" value="1"/>
</dbReference>
<name>A0A7C3RVP8_DICTH</name>
<dbReference type="CDD" id="cd05006">
    <property type="entry name" value="SIS_GmhA"/>
    <property type="match status" value="1"/>
</dbReference>
<evidence type="ECO:0000256" key="1">
    <source>
        <dbReference type="ARBA" id="ARBA00000348"/>
    </source>
</evidence>
<dbReference type="GO" id="GO:0097367">
    <property type="term" value="F:carbohydrate derivative binding"/>
    <property type="evidence" value="ECO:0007669"/>
    <property type="project" value="InterPro"/>
</dbReference>
<evidence type="ECO:0000256" key="9">
    <source>
        <dbReference type="ARBA" id="ARBA00023235"/>
    </source>
</evidence>
<feature type="binding site" evidence="11">
    <location>
        <begin position="49"/>
        <end position="51"/>
    </location>
    <ligand>
        <name>substrate</name>
    </ligand>
</feature>
<feature type="binding site" evidence="11">
    <location>
        <position position="169"/>
    </location>
    <ligand>
        <name>substrate</name>
    </ligand>
</feature>
<feature type="domain" description="SIS" evidence="12">
    <location>
        <begin position="34"/>
        <end position="193"/>
    </location>
</feature>
<proteinExistence type="inferred from homology"/>
<keyword evidence="5 11" id="KW-0963">Cytoplasm</keyword>
<evidence type="ECO:0000256" key="11">
    <source>
        <dbReference type="HAMAP-Rule" id="MF_00067"/>
    </source>
</evidence>
<dbReference type="NCBIfam" id="TIGR01549">
    <property type="entry name" value="HAD-SF-IA-v1"/>
    <property type="match status" value="1"/>
</dbReference>
<dbReference type="InterPro" id="IPR006549">
    <property type="entry name" value="HAD-SF_hydro_IIIA"/>
</dbReference>
<dbReference type="InterPro" id="IPR004515">
    <property type="entry name" value="Phosphoheptose_Isoase"/>
</dbReference>
<reference evidence="13" key="1">
    <citation type="journal article" date="2020" name="mSystems">
        <title>Genome- and Community-Level Interaction Insights into Carbon Utilization and Element Cycling Functions of Hydrothermarchaeota in Hydrothermal Sediment.</title>
        <authorList>
            <person name="Zhou Z."/>
            <person name="Liu Y."/>
            <person name="Xu W."/>
            <person name="Pan J."/>
            <person name="Luo Z.H."/>
            <person name="Li M."/>
        </authorList>
    </citation>
    <scope>NUCLEOTIDE SEQUENCE [LARGE SCALE GENOMIC DNA]</scope>
    <source>
        <strain evidence="13">SpSt-81</strain>
    </source>
</reference>
<feature type="binding site" evidence="11">
    <location>
        <begin position="91"/>
        <end position="92"/>
    </location>
    <ligand>
        <name>substrate</name>
    </ligand>
</feature>
<organism evidence="13">
    <name type="scientific">Dictyoglomus thermophilum</name>
    <dbReference type="NCBI Taxonomy" id="14"/>
    <lineage>
        <taxon>Bacteria</taxon>
        <taxon>Pseudomonadati</taxon>
        <taxon>Dictyoglomota</taxon>
        <taxon>Dictyoglomia</taxon>
        <taxon>Dictyoglomales</taxon>
        <taxon>Dictyoglomaceae</taxon>
        <taxon>Dictyoglomus</taxon>
    </lineage>
</organism>
<comment type="similarity">
    <text evidence="4 11">Belongs to the SIS family. GmhA subfamily.</text>
</comment>
<feature type="binding site" evidence="11">
    <location>
        <position position="62"/>
    </location>
    <ligand>
        <name>substrate</name>
    </ligand>
</feature>
<comment type="cofactor">
    <cofactor evidence="11">
        <name>Zn(2+)</name>
        <dbReference type="ChEBI" id="CHEBI:29105"/>
    </cofactor>
    <text evidence="11">Binds 1 zinc ion per subunit.</text>
</comment>
<accession>A0A7C3RVP8</accession>
<keyword evidence="6 11" id="KW-0479">Metal-binding</keyword>
<comment type="pathway">
    <text evidence="11">Carbohydrate biosynthesis; D-glycero-D-manno-heptose 7-phosphate biosynthesis; D-glycero-alpha-D-manno-heptose 7-phosphate and D-glycero-beta-D-manno-heptose 7-phosphate from sedoheptulose 7-phosphate: step 1/1.</text>
</comment>
<gene>
    <name evidence="13" type="primary">gmhB</name>
    <name evidence="11" type="synonym">gmhA</name>
    <name evidence="13" type="ORF">ENW00_02565</name>
</gene>
<dbReference type="Gene3D" id="3.40.50.10490">
    <property type="entry name" value="Glucose-6-phosphate isomerase like protein, domain 1"/>
    <property type="match status" value="1"/>
</dbReference>
<dbReference type="NCBIfam" id="TIGR01662">
    <property type="entry name" value="HAD-SF-IIIA"/>
    <property type="match status" value="1"/>
</dbReference>
<evidence type="ECO:0000256" key="8">
    <source>
        <dbReference type="ARBA" id="ARBA00022833"/>
    </source>
</evidence>
<dbReference type="InterPro" id="IPR006439">
    <property type="entry name" value="HAD-SF_hydro_IA"/>
</dbReference>
<dbReference type="InterPro" id="IPR036412">
    <property type="entry name" value="HAD-like_sf"/>
</dbReference>
<dbReference type="CDD" id="cd07503">
    <property type="entry name" value="HAD_HisB-N"/>
    <property type="match status" value="1"/>
</dbReference>
<dbReference type="PROSITE" id="PS51464">
    <property type="entry name" value="SIS"/>
    <property type="match status" value="1"/>
</dbReference>
<evidence type="ECO:0000256" key="2">
    <source>
        <dbReference type="ARBA" id="ARBA00004496"/>
    </source>
</evidence>
<dbReference type="EMBL" id="DTIN01000009">
    <property type="protein sequence ID" value="HFX13025.1"/>
    <property type="molecule type" value="Genomic_DNA"/>
</dbReference>
<dbReference type="NCBIfam" id="TIGR01656">
    <property type="entry name" value="Histidinol-ppas"/>
    <property type="match status" value="1"/>
</dbReference>
<dbReference type="GO" id="GO:2001061">
    <property type="term" value="P:D-glycero-D-manno-heptose 7-phosphate biosynthetic process"/>
    <property type="evidence" value="ECO:0007669"/>
    <property type="project" value="UniProtKB-UniPathway"/>
</dbReference>
<dbReference type="InterPro" id="IPR035461">
    <property type="entry name" value="GmhA/DiaA"/>
</dbReference>
<dbReference type="PANTHER" id="PTHR30390:SF6">
    <property type="entry name" value="DNAA INITIATOR-ASSOCIATING PROTEIN DIAA"/>
    <property type="match status" value="1"/>
</dbReference>
<comment type="similarity">
    <text evidence="3">Belongs to the GmhB family.</text>
</comment>
<dbReference type="GO" id="GO:0008968">
    <property type="term" value="F:D-sedoheptulose 7-phosphate isomerase activity"/>
    <property type="evidence" value="ECO:0007669"/>
    <property type="project" value="UniProtKB-UniRule"/>
</dbReference>
<keyword evidence="7 13" id="KW-0378">Hydrolase</keyword>
<dbReference type="Pfam" id="PF13580">
    <property type="entry name" value="SIS_2"/>
    <property type="match status" value="1"/>
</dbReference>
<evidence type="ECO:0000256" key="6">
    <source>
        <dbReference type="ARBA" id="ARBA00022723"/>
    </source>
</evidence>
<evidence type="ECO:0000259" key="12">
    <source>
        <dbReference type="PROSITE" id="PS51464"/>
    </source>
</evidence>
<comment type="subcellular location">
    <subcellularLocation>
        <location evidence="2 11">Cytoplasm</location>
    </subcellularLocation>
</comment>
<comment type="miscellaneous">
    <text evidence="11">The reaction produces a racemic mixture of D-glycero-alpha-D-manno-heptose 7-phosphate and D-glycero-beta-D-manno-heptose 7-phosphate.</text>
</comment>
<evidence type="ECO:0000256" key="4">
    <source>
        <dbReference type="ARBA" id="ARBA00009894"/>
    </source>
</evidence>
<comment type="catalytic activity">
    <reaction evidence="1 11">
        <text>2 D-sedoheptulose 7-phosphate = D-glycero-alpha-D-manno-heptose 7-phosphate + D-glycero-beta-D-manno-heptose 7-phosphate</text>
        <dbReference type="Rhea" id="RHEA:27489"/>
        <dbReference type="ChEBI" id="CHEBI:57483"/>
        <dbReference type="ChEBI" id="CHEBI:60203"/>
        <dbReference type="ChEBI" id="CHEBI:60204"/>
        <dbReference type="EC" id="5.3.1.28"/>
    </reaction>
</comment>
<dbReference type="Gene3D" id="3.40.50.1000">
    <property type="entry name" value="HAD superfamily/HAD-like"/>
    <property type="match status" value="1"/>
</dbReference>
<dbReference type="InterPro" id="IPR004446">
    <property type="entry name" value="Heptose_bisP_phosphatase"/>
</dbReference>
<dbReference type="AlphaFoldDB" id="A0A7C3RVP8"/>
<feature type="binding site" evidence="11">
    <location>
        <position position="62"/>
    </location>
    <ligand>
        <name>Zn(2+)</name>
        <dbReference type="ChEBI" id="CHEBI:29105"/>
    </ligand>
</feature>
<feature type="binding site" evidence="11">
    <location>
        <position position="169"/>
    </location>
    <ligand>
        <name>Zn(2+)</name>
        <dbReference type="ChEBI" id="CHEBI:29105"/>
    </ligand>
</feature>
<dbReference type="EC" id="5.3.1.28" evidence="11"/>
<evidence type="ECO:0000256" key="3">
    <source>
        <dbReference type="ARBA" id="ARBA00005628"/>
    </source>
</evidence>
<dbReference type="GO" id="GO:0005975">
    <property type="term" value="P:carbohydrate metabolic process"/>
    <property type="evidence" value="ECO:0007669"/>
    <property type="project" value="UniProtKB-UniRule"/>
</dbReference>
<dbReference type="InterPro" id="IPR006543">
    <property type="entry name" value="Histidinol-phos"/>
</dbReference>
<feature type="binding site" evidence="11">
    <location>
        <position position="177"/>
    </location>
    <ligand>
        <name>Zn(2+)</name>
        <dbReference type="ChEBI" id="CHEBI:29105"/>
    </ligand>
</feature>
<comment type="function">
    <text evidence="11">Catalyzes the isomerization of sedoheptulose 7-phosphate in D-glycero-D-manno-heptose 7-phosphate.</text>
</comment>
<keyword evidence="10 11" id="KW-0119">Carbohydrate metabolism</keyword>
<dbReference type="SUPFAM" id="SSF56784">
    <property type="entry name" value="HAD-like"/>
    <property type="match status" value="1"/>
</dbReference>
<sequence length="356" mass="39917">MENRIKARLRKHDFVIKMIEEFLIEDIKKLAEIIVDGYKKGNKVILFGNGGSAADAQHITAELVGRFLKERRGIPAISLTTNTSNLTSISNDYGFEEVYARQIEAIMNKGDIVIGITTSGDSPNIIKGLEKARELGGYTVALTGKNGGKVINFAHFSIIVPFHMTPHIQEAHITIGHILCDLIEEALFPSKKVACFLDRDGTINIDKGYVHKIEDLELIPGVIEALKLLQKKFLLIIVTNQSGVERGYYTKEDVERFHRYLYYILSKEGVYIDDFYYCPYLEGECRKPNPGMLLEAAKDWNIDLKNSYMIGDKTSDIEAGKNAGCKAIIIGKEDVTADYSAKNLMEAAKWILNQDS</sequence>
<dbReference type="UniPathway" id="UPA00041">
    <property type="reaction ID" value="UER00436"/>
</dbReference>
<dbReference type="Pfam" id="PF13242">
    <property type="entry name" value="Hydrolase_like"/>
    <property type="match status" value="1"/>
</dbReference>